<dbReference type="GO" id="GO:0005743">
    <property type="term" value="C:mitochondrial inner membrane"/>
    <property type="evidence" value="ECO:0007669"/>
    <property type="project" value="UniProtKB-SubCell"/>
</dbReference>
<evidence type="ECO:0000256" key="9">
    <source>
        <dbReference type="ARBA" id="ARBA00022792"/>
    </source>
</evidence>
<dbReference type="PIRSF" id="PIRSF038885">
    <property type="entry name" value="COB"/>
    <property type="match status" value="1"/>
</dbReference>
<dbReference type="GO" id="GO:0008121">
    <property type="term" value="F:quinol-cytochrome-c reductase activity"/>
    <property type="evidence" value="ECO:0007669"/>
    <property type="project" value="InterPro"/>
</dbReference>
<feature type="domain" description="Cytochrome b/b6 N-terminal region profile" evidence="19">
    <location>
        <begin position="1"/>
        <end position="210"/>
    </location>
</feature>
<feature type="binding site" description="axial binding residue" evidence="17">
    <location>
        <position position="197"/>
    </location>
    <ligand>
        <name>heme b</name>
        <dbReference type="ChEBI" id="CHEBI:60344"/>
        <label>b566</label>
    </ligand>
    <ligandPart>
        <name>Fe</name>
        <dbReference type="ChEBI" id="CHEBI:18248"/>
    </ligandPart>
</feature>
<dbReference type="InterPro" id="IPR048259">
    <property type="entry name" value="Cytochrome_b_N_euk/bac"/>
</dbReference>
<comment type="similarity">
    <text evidence="18">Belongs to the cytochrome b family.</text>
</comment>
<dbReference type="CDD" id="cd00284">
    <property type="entry name" value="Cytochrome_b_N"/>
    <property type="match status" value="1"/>
</dbReference>
<organism evidence="21">
    <name type="scientific">Spadella cephaloptera</name>
    <dbReference type="NCBI Taxonomy" id="52888"/>
    <lineage>
        <taxon>Eukaryota</taxon>
        <taxon>Metazoa</taxon>
        <taxon>Spiralia</taxon>
        <taxon>Gnathifera</taxon>
        <taxon>Chaetognatha</taxon>
        <taxon>Sagittoidea</taxon>
        <taxon>Phragmophora</taxon>
        <taxon>Spadellidae</taxon>
        <taxon>Spadella</taxon>
    </lineage>
</organism>
<keyword evidence="10 18" id="KW-0249">Electron transport</keyword>
<feature type="transmembrane region" description="Helical" evidence="18">
    <location>
        <begin position="78"/>
        <end position="99"/>
    </location>
</feature>
<evidence type="ECO:0000256" key="18">
    <source>
        <dbReference type="RuleBase" id="RU362117"/>
    </source>
</evidence>
<keyword evidence="5 17" id="KW-0349">Heme</keyword>
<dbReference type="Gene3D" id="1.20.810.10">
    <property type="entry name" value="Cytochrome Bc1 Complex, Chain C"/>
    <property type="match status" value="1"/>
</dbReference>
<comment type="subcellular location">
    <subcellularLocation>
        <location evidence="2">Mitochondrion inner membrane</location>
        <topology evidence="2">Multi-pass membrane protein</topology>
    </subcellularLocation>
</comment>
<evidence type="ECO:0000256" key="2">
    <source>
        <dbReference type="ARBA" id="ARBA00004448"/>
    </source>
</evidence>
<feature type="transmembrane region" description="Helical" evidence="18">
    <location>
        <begin position="324"/>
        <end position="344"/>
    </location>
</feature>
<keyword evidence="8 17" id="KW-0479">Metal-binding</keyword>
<dbReference type="InterPro" id="IPR005798">
    <property type="entry name" value="Cyt_b/b6_C"/>
</dbReference>
<dbReference type="Pfam" id="PF00032">
    <property type="entry name" value="Cytochrom_B_C"/>
    <property type="match status" value="1"/>
</dbReference>
<dbReference type="PROSITE" id="PS51002">
    <property type="entry name" value="CYTB_NTER"/>
    <property type="match status" value="1"/>
</dbReference>
<dbReference type="GO" id="GO:0045275">
    <property type="term" value="C:respiratory chain complex III"/>
    <property type="evidence" value="ECO:0007669"/>
    <property type="project" value="InterPro"/>
</dbReference>
<evidence type="ECO:0000256" key="11">
    <source>
        <dbReference type="ARBA" id="ARBA00022989"/>
    </source>
</evidence>
<dbReference type="Pfam" id="PF00033">
    <property type="entry name" value="Cytochrome_B"/>
    <property type="match status" value="1"/>
</dbReference>
<evidence type="ECO:0000256" key="17">
    <source>
        <dbReference type="PIRSR" id="PIRSR038885-2"/>
    </source>
</evidence>
<evidence type="ECO:0000256" key="10">
    <source>
        <dbReference type="ARBA" id="ARBA00022982"/>
    </source>
</evidence>
<sequence>MVKSRYLKRGLGKIISGVIIDLPTPTNLSIWWNMGSLLGLVLVVQLITGLFLAMQYSSDVSLAFNSVVHILRDVENGWLIRSLHANGASMFFACLYCHIGRGIYYGSFMFTATWTVGVMLLMLVMAAAFLGYILPWGQMSFWGATVITNLFSAIPFLGDNFVVWLWGGFVVDNATLTRFFSLHFLLPFLVVGLAGLHIFFLHGTGSNNPLGINSDMEKIPFHWYYSLKDTVGFIIMLSVLMSLAMLSPNMFLEADNYVPANPMVTPIHIIPEWYFLFAYAILRSVPNKLGGVIALFASIFVLFTLPFTHYQTMKSIAFYPVSKLIFWLFVSSFISLTICGAMPVEPPYIAFSQSWSAIYFFYFLGGGILRKLWMFVIE</sequence>
<dbReference type="PROSITE" id="PS51003">
    <property type="entry name" value="CYTB_CTER"/>
    <property type="match status" value="1"/>
</dbReference>
<evidence type="ECO:0000259" key="20">
    <source>
        <dbReference type="PROSITE" id="PS51003"/>
    </source>
</evidence>
<dbReference type="InterPro" id="IPR036150">
    <property type="entry name" value="Cyt_b/b6_C_sf"/>
</dbReference>
<dbReference type="GO" id="GO:0046872">
    <property type="term" value="F:metal ion binding"/>
    <property type="evidence" value="ECO:0007669"/>
    <property type="project" value="UniProtKB-UniRule"/>
</dbReference>
<evidence type="ECO:0000256" key="6">
    <source>
        <dbReference type="ARBA" id="ARBA00022660"/>
    </source>
</evidence>
<gene>
    <name evidence="21" type="primary">CYTB</name>
</gene>
<dbReference type="GO" id="GO:0006122">
    <property type="term" value="P:mitochondrial electron transport, ubiquinol to cytochrome c"/>
    <property type="evidence" value="ECO:0007669"/>
    <property type="project" value="TreeGrafter"/>
</dbReference>
<dbReference type="SUPFAM" id="SSF81648">
    <property type="entry name" value="a domain/subunit of cytochrome bc1 complex (Ubiquinol-cytochrome c reductase)"/>
    <property type="match status" value="1"/>
</dbReference>
<feature type="domain" description="Cytochrome b/b6 C-terminal region profile" evidence="20">
    <location>
        <begin position="211"/>
        <end position="378"/>
    </location>
</feature>
<dbReference type="SUPFAM" id="SSF81342">
    <property type="entry name" value="Transmembrane di-heme cytochromes"/>
    <property type="match status" value="1"/>
</dbReference>
<feature type="transmembrane region" description="Helical" evidence="18">
    <location>
        <begin position="288"/>
        <end position="312"/>
    </location>
</feature>
<dbReference type="InterPro" id="IPR016174">
    <property type="entry name" value="Di-haem_cyt_TM"/>
</dbReference>
<reference evidence="21" key="1">
    <citation type="submission" date="2015-03" db="EMBL/GenBank/DDBJ databases">
        <title>Mitochondrial variation in chaetognaths.</title>
        <authorList>
            <person name="Marletaz F."/>
            <person name="Le Parco Y."/>
            <person name="Liu S."/>
            <person name="Peijnenburg K."/>
        </authorList>
    </citation>
    <scope>NUCLEOTIDE SEQUENCE</scope>
    <source>
        <strain evidence="21">SOR-9</strain>
    </source>
</reference>
<protein>
    <recommendedName>
        <fullName evidence="3 18">Cytochrome b</fullName>
    </recommendedName>
</protein>
<dbReference type="InterPro" id="IPR027387">
    <property type="entry name" value="Cytb/b6-like_sf"/>
</dbReference>
<feature type="transmembrane region" description="Helical" evidence="18">
    <location>
        <begin position="111"/>
        <end position="134"/>
    </location>
</feature>
<dbReference type="EMBL" id="KP899751">
    <property type="protein sequence ID" value="AKS04001.1"/>
    <property type="molecule type" value="Genomic_DNA"/>
</dbReference>
<feature type="transmembrane region" description="Helical" evidence="18">
    <location>
        <begin position="140"/>
        <end position="167"/>
    </location>
</feature>
<feature type="binding site" description="axial binding residue" evidence="17">
    <location>
        <position position="98"/>
    </location>
    <ligand>
        <name>heme b</name>
        <dbReference type="ChEBI" id="CHEBI:60344"/>
        <label>b566</label>
    </ligand>
    <ligandPart>
        <name>Fe</name>
        <dbReference type="ChEBI" id="CHEBI:18248"/>
    </ligandPart>
</feature>
<evidence type="ECO:0000256" key="13">
    <source>
        <dbReference type="ARBA" id="ARBA00023075"/>
    </source>
</evidence>
<comment type="cofactor">
    <cofactor evidence="17">
        <name>heme</name>
        <dbReference type="ChEBI" id="CHEBI:30413"/>
    </cofactor>
    <text evidence="17">Binds 2 heme groups non-covalently.</text>
</comment>
<keyword evidence="12 17" id="KW-0408">Iron</keyword>
<evidence type="ECO:0000256" key="1">
    <source>
        <dbReference type="ARBA" id="ARBA00002566"/>
    </source>
</evidence>
<dbReference type="InterPro" id="IPR005797">
    <property type="entry name" value="Cyt_b/b6_N"/>
</dbReference>
<keyword evidence="6 18" id="KW-0679">Respiratory chain</keyword>
<feature type="transmembrane region" description="Helical" evidence="18">
    <location>
        <begin position="356"/>
        <end position="377"/>
    </location>
</feature>
<feature type="transmembrane region" description="Helical" evidence="18">
    <location>
        <begin position="179"/>
        <end position="200"/>
    </location>
</feature>
<dbReference type="AlphaFoldDB" id="A0A141CKF5"/>
<dbReference type="CDD" id="cd00290">
    <property type="entry name" value="cytochrome_b_C"/>
    <property type="match status" value="1"/>
</dbReference>
<dbReference type="InterPro" id="IPR030689">
    <property type="entry name" value="Cytochrome_b"/>
</dbReference>
<keyword evidence="14 18" id="KW-0496">Mitochondrion</keyword>
<feature type="transmembrane region" description="Helical" evidence="18">
    <location>
        <begin position="231"/>
        <end position="252"/>
    </location>
</feature>
<evidence type="ECO:0000256" key="16">
    <source>
        <dbReference type="PIRSR" id="PIRSR038885-1"/>
    </source>
</evidence>
<keyword evidence="15 18" id="KW-0472">Membrane</keyword>
<comment type="function">
    <text evidence="1 18">Component of the ubiquinol-cytochrome c reductase complex (complex III or cytochrome b-c1 complex) that is part of the mitochondrial respiratory chain. The b-c1 complex mediates electron transfer from ubiquinol to cytochrome c. Contributes to the generation of a proton gradient across the mitochondrial membrane that is then used for ATP synthesis.</text>
</comment>
<evidence type="ECO:0000259" key="19">
    <source>
        <dbReference type="PROSITE" id="PS51002"/>
    </source>
</evidence>
<evidence type="ECO:0000313" key="21">
    <source>
        <dbReference type="EMBL" id="AKS04001.1"/>
    </source>
</evidence>
<feature type="transmembrane region" description="Helical" evidence="18">
    <location>
        <begin position="264"/>
        <end position="282"/>
    </location>
</feature>
<evidence type="ECO:0000256" key="15">
    <source>
        <dbReference type="ARBA" id="ARBA00023136"/>
    </source>
</evidence>
<geneLocation type="mitochondrion" evidence="21"/>
<feature type="binding site" evidence="16">
    <location>
        <position position="202"/>
    </location>
    <ligand>
        <name>a ubiquinone</name>
        <dbReference type="ChEBI" id="CHEBI:16389"/>
    </ligand>
</feature>
<keyword evidence="13" id="KW-0830">Ubiquinone</keyword>
<dbReference type="PANTHER" id="PTHR19271">
    <property type="entry name" value="CYTOCHROME B"/>
    <property type="match status" value="1"/>
</dbReference>
<proteinExistence type="inferred from homology"/>
<keyword evidence="7 18" id="KW-0812">Transmembrane</keyword>
<dbReference type="InterPro" id="IPR048260">
    <property type="entry name" value="Cytochrome_b_C_euk/bac"/>
</dbReference>
<evidence type="ECO:0000256" key="7">
    <source>
        <dbReference type="ARBA" id="ARBA00022692"/>
    </source>
</evidence>
<dbReference type="PANTHER" id="PTHR19271:SF16">
    <property type="entry name" value="CYTOCHROME B"/>
    <property type="match status" value="1"/>
</dbReference>
<evidence type="ECO:0000256" key="12">
    <source>
        <dbReference type="ARBA" id="ARBA00023004"/>
    </source>
</evidence>
<evidence type="ECO:0000256" key="5">
    <source>
        <dbReference type="ARBA" id="ARBA00022617"/>
    </source>
</evidence>
<keyword evidence="4 18" id="KW-0813">Transport</keyword>
<evidence type="ECO:0000256" key="14">
    <source>
        <dbReference type="ARBA" id="ARBA00023128"/>
    </source>
</evidence>
<keyword evidence="9" id="KW-0999">Mitochondrion inner membrane</keyword>
<keyword evidence="11 18" id="KW-1133">Transmembrane helix</keyword>
<evidence type="ECO:0000256" key="8">
    <source>
        <dbReference type="ARBA" id="ARBA00022723"/>
    </source>
</evidence>
<feature type="transmembrane region" description="Helical" evidence="18">
    <location>
        <begin position="37"/>
        <end position="58"/>
    </location>
</feature>
<evidence type="ECO:0000256" key="4">
    <source>
        <dbReference type="ARBA" id="ARBA00022448"/>
    </source>
</evidence>
<dbReference type="GO" id="GO:0016491">
    <property type="term" value="F:oxidoreductase activity"/>
    <property type="evidence" value="ECO:0007669"/>
    <property type="project" value="UniProtKB-UniRule"/>
</dbReference>
<feature type="binding site" description="axial binding residue" evidence="17">
    <location>
        <position position="183"/>
    </location>
    <ligand>
        <name>heme b</name>
        <dbReference type="ChEBI" id="CHEBI:60344"/>
        <label>b562</label>
    </ligand>
    <ligandPart>
        <name>Fe</name>
        <dbReference type="ChEBI" id="CHEBI:18248"/>
    </ligandPart>
</feature>
<accession>A0A141CKF5</accession>
<feature type="binding site" description="axial binding residue" evidence="17">
    <location>
        <position position="84"/>
    </location>
    <ligand>
        <name>heme b</name>
        <dbReference type="ChEBI" id="CHEBI:60344"/>
        <label>b562</label>
    </ligand>
    <ligandPart>
        <name>Fe</name>
        <dbReference type="ChEBI" id="CHEBI:18248"/>
    </ligandPart>
</feature>
<name>A0A141CKF5_9BILA</name>
<comment type="cofactor">
    <cofactor evidence="18">
        <name>heme b</name>
        <dbReference type="ChEBI" id="CHEBI:60344"/>
    </cofactor>
    <text evidence="18">Binds 2 heme groups non-covalently.</text>
</comment>
<evidence type="ECO:0000256" key="3">
    <source>
        <dbReference type="ARBA" id="ARBA00013531"/>
    </source>
</evidence>